<proteinExistence type="predicted"/>
<keyword evidence="3" id="KW-1185">Reference proteome</keyword>
<reference evidence="2 3" key="1">
    <citation type="submission" date="2016-07" db="EMBL/GenBank/DDBJ databases">
        <title>Pervasive Adenine N6-methylation of Active Genes in Fungi.</title>
        <authorList>
            <consortium name="DOE Joint Genome Institute"/>
            <person name="Mondo S.J."/>
            <person name="Dannebaum R.O."/>
            <person name="Kuo R.C."/>
            <person name="Labutti K."/>
            <person name="Haridas S."/>
            <person name="Kuo A."/>
            <person name="Salamov A."/>
            <person name="Ahrendt S.R."/>
            <person name="Lipzen A."/>
            <person name="Sullivan W."/>
            <person name="Andreopoulos W.B."/>
            <person name="Clum A."/>
            <person name="Lindquist E."/>
            <person name="Daum C."/>
            <person name="Ramamoorthy G.K."/>
            <person name="Gryganskyi A."/>
            <person name="Culley D."/>
            <person name="Magnuson J.K."/>
            <person name="James T.Y."/>
            <person name="O'Malley M.A."/>
            <person name="Stajich J.E."/>
            <person name="Spatafora J.W."/>
            <person name="Visel A."/>
            <person name="Grigoriev I.V."/>
        </authorList>
    </citation>
    <scope>NUCLEOTIDE SEQUENCE [LARGE SCALE GENOMIC DNA]</scope>
    <source>
        <strain evidence="2 3">PL171</strain>
    </source>
</reference>
<comment type="caution">
    <text evidence="2">The sequence shown here is derived from an EMBL/GenBank/DDBJ whole genome shotgun (WGS) entry which is preliminary data.</text>
</comment>
<dbReference type="EMBL" id="MCFL01000058">
    <property type="protein sequence ID" value="ORZ31589.1"/>
    <property type="molecule type" value="Genomic_DNA"/>
</dbReference>
<evidence type="ECO:0000313" key="3">
    <source>
        <dbReference type="Proteomes" id="UP000193411"/>
    </source>
</evidence>
<evidence type="ECO:0000256" key="1">
    <source>
        <dbReference type="SAM" id="MobiDB-lite"/>
    </source>
</evidence>
<organism evidence="2 3">
    <name type="scientific">Catenaria anguillulae PL171</name>
    <dbReference type="NCBI Taxonomy" id="765915"/>
    <lineage>
        <taxon>Eukaryota</taxon>
        <taxon>Fungi</taxon>
        <taxon>Fungi incertae sedis</taxon>
        <taxon>Blastocladiomycota</taxon>
        <taxon>Blastocladiomycetes</taxon>
        <taxon>Blastocladiales</taxon>
        <taxon>Catenariaceae</taxon>
        <taxon>Catenaria</taxon>
    </lineage>
</organism>
<accession>A0A1Y2HAJ2</accession>
<name>A0A1Y2HAJ2_9FUNG</name>
<sequence length="74" mass="8537">MLNDLNRTLCTRRSQHSTPPLRLRYPLNRQSSKSTLEEQESFNKNAYKPIGRCLLVGRETTDMVGKRALITFPS</sequence>
<gene>
    <name evidence="2" type="ORF">BCR44DRAFT_1442065</name>
</gene>
<evidence type="ECO:0000313" key="2">
    <source>
        <dbReference type="EMBL" id="ORZ31589.1"/>
    </source>
</evidence>
<feature type="compositionally biased region" description="Polar residues" evidence="1">
    <location>
        <begin position="1"/>
        <end position="18"/>
    </location>
</feature>
<protein>
    <submittedName>
        <fullName evidence="2">Uncharacterized protein</fullName>
    </submittedName>
</protein>
<dbReference type="AlphaFoldDB" id="A0A1Y2HAJ2"/>
<dbReference type="Proteomes" id="UP000193411">
    <property type="component" value="Unassembled WGS sequence"/>
</dbReference>
<feature type="region of interest" description="Disordered" evidence="1">
    <location>
        <begin position="1"/>
        <end position="41"/>
    </location>
</feature>